<gene>
    <name evidence="2" type="ORF">VP01_1212g1</name>
</gene>
<feature type="region of interest" description="Disordered" evidence="1">
    <location>
        <begin position="497"/>
        <end position="522"/>
    </location>
</feature>
<comment type="caution">
    <text evidence="2">The sequence shown here is derived from an EMBL/GenBank/DDBJ whole genome shotgun (WGS) entry which is preliminary data.</text>
</comment>
<evidence type="ECO:0000256" key="1">
    <source>
        <dbReference type="SAM" id="MobiDB-lite"/>
    </source>
</evidence>
<dbReference type="VEuPathDB" id="FungiDB:VP01_1212g1"/>
<dbReference type="Proteomes" id="UP000037035">
    <property type="component" value="Unassembled WGS sequence"/>
</dbReference>
<dbReference type="EMBL" id="LAVV01002366">
    <property type="protein sequence ID" value="KNZ62874.1"/>
    <property type="molecule type" value="Genomic_DNA"/>
</dbReference>
<dbReference type="AlphaFoldDB" id="A0A0L6VQA5"/>
<protein>
    <submittedName>
        <fullName evidence="2">Uncharacterized protein</fullName>
    </submittedName>
</protein>
<reference evidence="2 3" key="1">
    <citation type="submission" date="2015-08" db="EMBL/GenBank/DDBJ databases">
        <title>Next Generation Sequencing and Analysis of the Genome of Puccinia sorghi L Schw, the Causal Agent of Maize Common Rust.</title>
        <authorList>
            <person name="Rochi L."/>
            <person name="Burguener G."/>
            <person name="Darino M."/>
            <person name="Turjanski A."/>
            <person name="Kreff E."/>
            <person name="Dieguez M.J."/>
            <person name="Sacco F."/>
        </authorList>
    </citation>
    <scope>NUCLEOTIDE SEQUENCE [LARGE SCALE GENOMIC DNA]</scope>
    <source>
        <strain evidence="2 3">RO10H11247</strain>
    </source>
</reference>
<evidence type="ECO:0000313" key="3">
    <source>
        <dbReference type="Proteomes" id="UP000037035"/>
    </source>
</evidence>
<keyword evidence="3" id="KW-1185">Reference proteome</keyword>
<organism evidence="2 3">
    <name type="scientific">Puccinia sorghi</name>
    <dbReference type="NCBI Taxonomy" id="27349"/>
    <lineage>
        <taxon>Eukaryota</taxon>
        <taxon>Fungi</taxon>
        <taxon>Dikarya</taxon>
        <taxon>Basidiomycota</taxon>
        <taxon>Pucciniomycotina</taxon>
        <taxon>Pucciniomycetes</taxon>
        <taxon>Pucciniales</taxon>
        <taxon>Pucciniaceae</taxon>
        <taxon>Puccinia</taxon>
    </lineage>
</organism>
<sequence length="522" mass="61634">MIFFVNLQITRGQFLALGVKCPTIFFSWNIAGSVHHVDIKKHGNMLIHVPINWGIMKCNIIHSELNIYTLFWGINLTKYFLIFRLLNSSQQNKTTLKHGLYKHFFGCYNRFITELHYFKKGVNIEKFGVTTEASCEFLYVNCRQLSKFLLKYNILQLFFQLKVILCGIDLLISCVTSCYLKQTKTVQISENISKSKISNLTIGGSYITKPQLGTKIIQCFTKKQYKFMNFMMKFKWKINHNNRTMSNEFHLLSKLRLLKVNCHMMCLSYTVIVTSNLTRYNYILDSNKFRCYFLCIQQNKTVQNLFTYFKKMKLLGEYQVTTRICRRSWQALELIGYLSEDFSIGGIKYDQIYYYVIDGKQYVEIFPYFLHIPELPNYILSYPYSPYSVINSRTSGLNDEHESTQCHIATIFDSNPISPHFYQLTSSHATESENQALKYVFFFFLMAKLNLLHHTDSFMARKVYQELKSKQEVINAEEQTNFFICCNPIEKAKTKEDWKADDHRGSYTNQRQRINTRKRRSI</sequence>
<name>A0A0L6VQA5_9BASI</name>
<proteinExistence type="predicted"/>
<evidence type="ECO:0000313" key="2">
    <source>
        <dbReference type="EMBL" id="KNZ62874.1"/>
    </source>
</evidence>
<accession>A0A0L6VQA5</accession>